<dbReference type="OrthoDB" id="425097at2759"/>
<evidence type="ECO:0000256" key="1">
    <source>
        <dbReference type="SAM" id="MobiDB-lite"/>
    </source>
</evidence>
<name>A0A9N8HG27_9STRA</name>
<proteinExistence type="predicted"/>
<dbReference type="GO" id="GO:0016787">
    <property type="term" value="F:hydrolase activity"/>
    <property type="evidence" value="ECO:0007669"/>
    <property type="project" value="UniProtKB-KW"/>
</dbReference>
<feature type="signal peptide" evidence="2">
    <location>
        <begin position="1"/>
        <end position="22"/>
    </location>
</feature>
<feature type="region of interest" description="Disordered" evidence="1">
    <location>
        <begin position="343"/>
        <end position="413"/>
    </location>
</feature>
<dbReference type="Proteomes" id="UP001153069">
    <property type="component" value="Unassembled WGS sequence"/>
</dbReference>
<keyword evidence="2" id="KW-0732">Signal</keyword>
<dbReference type="EMBL" id="CAICTM010000377">
    <property type="protein sequence ID" value="CAB9509173.1"/>
    <property type="molecule type" value="Genomic_DNA"/>
</dbReference>
<accession>A0A9N8HG27</accession>
<evidence type="ECO:0000313" key="3">
    <source>
        <dbReference type="EMBL" id="CAB9509173.1"/>
    </source>
</evidence>
<evidence type="ECO:0000313" key="4">
    <source>
        <dbReference type="Proteomes" id="UP001153069"/>
    </source>
</evidence>
<gene>
    <name evidence="3" type="ORF">SEMRO_378_G130170.1</name>
</gene>
<keyword evidence="4" id="KW-1185">Reference proteome</keyword>
<sequence>MLFRSYALALLPAVAFYGPVQAQDLRTCNANPQCAALGLADDCCPTNLAGIFLDCCDNKESACDANSACVGLTGACCPTADGTFLYCCLMDGDGGYEYEYTYYAHARGTDVGSYWLSTGSGRNVGAYTHIRQIEYTRNPDVLYDLLYLTGNVPDAGAYVTGDKKFSMKISDTTAPPCTQIILQFEHVPVSESALVSKQLDPDLIQPYPKNRHSRYLATIPEDGNQQHIVFEFLDRPDDAVPDEDVNAVVILFAPGTNTADKFTFYNLDSNNECSNGGAACQPAPVNSCPAVYLTVEGLGDSTKSGGNRTRSRLLQPEDCSDCANPACVGEGDCAVDNSHSQLTHDADFDEPVNTNTTTTEEEITTNDPASEEPATTEAPPTTGGQDTTTPSDGNEPVDSVVENGTNDEGQASAGASLFGGVTVTVGVLAMGLAWL</sequence>
<feature type="chain" id="PRO_5040171008" evidence="2">
    <location>
        <begin position="23"/>
        <end position="435"/>
    </location>
</feature>
<feature type="compositionally biased region" description="Low complexity" evidence="1">
    <location>
        <begin position="365"/>
        <end position="393"/>
    </location>
</feature>
<protein>
    <submittedName>
        <fullName evidence="3">Glycoside hydrolase family 16 protein</fullName>
    </submittedName>
</protein>
<comment type="caution">
    <text evidence="3">The sequence shown here is derived from an EMBL/GenBank/DDBJ whole genome shotgun (WGS) entry which is preliminary data.</text>
</comment>
<reference evidence="3" key="1">
    <citation type="submission" date="2020-06" db="EMBL/GenBank/DDBJ databases">
        <authorList>
            <consortium name="Plant Systems Biology data submission"/>
        </authorList>
    </citation>
    <scope>NUCLEOTIDE SEQUENCE</scope>
    <source>
        <strain evidence="3">D6</strain>
    </source>
</reference>
<evidence type="ECO:0000256" key="2">
    <source>
        <dbReference type="SAM" id="SignalP"/>
    </source>
</evidence>
<keyword evidence="3" id="KW-0378">Hydrolase</keyword>
<dbReference type="AlphaFoldDB" id="A0A9N8HG27"/>
<organism evidence="3 4">
    <name type="scientific">Seminavis robusta</name>
    <dbReference type="NCBI Taxonomy" id="568900"/>
    <lineage>
        <taxon>Eukaryota</taxon>
        <taxon>Sar</taxon>
        <taxon>Stramenopiles</taxon>
        <taxon>Ochrophyta</taxon>
        <taxon>Bacillariophyta</taxon>
        <taxon>Bacillariophyceae</taxon>
        <taxon>Bacillariophycidae</taxon>
        <taxon>Naviculales</taxon>
        <taxon>Naviculaceae</taxon>
        <taxon>Seminavis</taxon>
    </lineage>
</organism>